<dbReference type="OrthoDB" id="153904at2"/>
<dbReference type="AlphaFoldDB" id="A0A1M6NUL3"/>
<organism evidence="4 5">
    <name type="scientific">Paramaledivibacter caminithermalis (strain DSM 15212 / CIP 107654 / DViRD3)</name>
    <name type="common">Clostridium caminithermale</name>
    <dbReference type="NCBI Taxonomy" id="1121301"/>
    <lineage>
        <taxon>Bacteria</taxon>
        <taxon>Bacillati</taxon>
        <taxon>Bacillota</taxon>
        <taxon>Clostridia</taxon>
        <taxon>Peptostreptococcales</taxon>
        <taxon>Caminicellaceae</taxon>
        <taxon>Paramaledivibacter</taxon>
    </lineage>
</organism>
<dbReference type="InterPro" id="IPR036676">
    <property type="entry name" value="PurM-like_C_sf"/>
</dbReference>
<dbReference type="STRING" id="1121301.SAMN02745912_01876"/>
<comment type="similarity">
    <text evidence="1">Belongs to the HypE family.</text>
</comment>
<dbReference type="Gene3D" id="3.90.650.10">
    <property type="entry name" value="PurM-like C-terminal domain"/>
    <property type="match status" value="1"/>
</dbReference>
<dbReference type="SUPFAM" id="SSF56042">
    <property type="entry name" value="PurM C-terminal domain-like"/>
    <property type="match status" value="1"/>
</dbReference>
<protein>
    <submittedName>
        <fullName evidence="4">Hydrogenase expression/formation protein HypE</fullName>
    </submittedName>
</protein>
<evidence type="ECO:0000313" key="4">
    <source>
        <dbReference type="EMBL" id="SHJ99312.1"/>
    </source>
</evidence>
<evidence type="ECO:0000259" key="3">
    <source>
        <dbReference type="Pfam" id="PF02769"/>
    </source>
</evidence>
<evidence type="ECO:0000259" key="2">
    <source>
        <dbReference type="Pfam" id="PF00586"/>
    </source>
</evidence>
<dbReference type="PIRSF" id="PIRSF005644">
    <property type="entry name" value="Hdrgns_mtr_HypE"/>
    <property type="match status" value="1"/>
</dbReference>
<dbReference type="Gene3D" id="3.30.1330.10">
    <property type="entry name" value="PurM-like, N-terminal domain"/>
    <property type="match status" value="1"/>
</dbReference>
<dbReference type="GO" id="GO:0051604">
    <property type="term" value="P:protein maturation"/>
    <property type="evidence" value="ECO:0007669"/>
    <property type="project" value="TreeGrafter"/>
</dbReference>
<dbReference type="SUPFAM" id="SSF55326">
    <property type="entry name" value="PurM N-terminal domain-like"/>
    <property type="match status" value="1"/>
</dbReference>
<dbReference type="InterPro" id="IPR010918">
    <property type="entry name" value="PurM-like_C_dom"/>
</dbReference>
<reference evidence="4 5" key="1">
    <citation type="submission" date="2016-11" db="EMBL/GenBank/DDBJ databases">
        <authorList>
            <person name="Jaros S."/>
            <person name="Januszkiewicz K."/>
            <person name="Wedrychowicz H."/>
        </authorList>
    </citation>
    <scope>NUCLEOTIDE SEQUENCE [LARGE SCALE GENOMIC DNA]</scope>
    <source>
        <strain evidence="4 5">DSM 15212</strain>
    </source>
</reference>
<gene>
    <name evidence="4" type="ORF">SAMN02745912_01876</name>
</gene>
<dbReference type="EMBL" id="FRAG01000019">
    <property type="protein sequence ID" value="SHJ99312.1"/>
    <property type="molecule type" value="Genomic_DNA"/>
</dbReference>
<accession>A0A1M6NUL3</accession>
<dbReference type="Proteomes" id="UP000184465">
    <property type="component" value="Unassembled WGS sequence"/>
</dbReference>
<keyword evidence="5" id="KW-1185">Reference proteome</keyword>
<dbReference type="InterPro" id="IPR011854">
    <property type="entry name" value="HypE"/>
</dbReference>
<name>A0A1M6NUL3_PARC5</name>
<evidence type="ECO:0000313" key="5">
    <source>
        <dbReference type="Proteomes" id="UP000184465"/>
    </source>
</evidence>
<dbReference type="PANTHER" id="PTHR30303:SF4">
    <property type="entry name" value="HYDROGENASE EXPRESSION_FORMATION PROTEIN HYPE"/>
    <property type="match status" value="1"/>
</dbReference>
<proteinExistence type="inferred from homology"/>
<dbReference type="PANTHER" id="PTHR30303">
    <property type="entry name" value="HYDROGENASE ISOENZYMES FORMATION PROTEIN HYPE"/>
    <property type="match status" value="1"/>
</dbReference>
<sequence length="327" mass="35432">MKIGKLDSQLLEKVIFNNIKLHRKEVMVRPGIGEDCAVVDFGEYALIMSTDPITGAASEVGRLAVHINCNDIASNGVEPLGLMMTILAPEETTEEEIDEIMKQASTEAAKLNVEIIGGHTEITGAVNRIVISATAIGRQLKTDIVKTSGAKVGDKIIMTKTAGLEGTGIIAHDLEEKLSLIFSREMIESAKKMVDKISVVKEGIIAGKIGASSMHDVTEGGILGAVWEICKASKVGCNIYLDRIPIAEETKKICDFFDIDPLKLISSGTMLITITGDKKDQLIKNLNESGIDASVIGEITQEGRYIVRHDEQTEIQPPESDELYKVI</sequence>
<feature type="domain" description="PurM-like N-terminal" evidence="2">
    <location>
        <begin position="33"/>
        <end position="138"/>
    </location>
</feature>
<dbReference type="CDD" id="cd06061">
    <property type="entry name" value="PurM-like1"/>
    <property type="match status" value="1"/>
</dbReference>
<dbReference type="Pfam" id="PF02769">
    <property type="entry name" value="AIRS_C"/>
    <property type="match status" value="1"/>
</dbReference>
<dbReference type="InterPro" id="IPR036921">
    <property type="entry name" value="PurM-like_N_sf"/>
</dbReference>
<dbReference type="InterPro" id="IPR016188">
    <property type="entry name" value="PurM-like_N"/>
</dbReference>
<dbReference type="Pfam" id="PF00586">
    <property type="entry name" value="AIRS"/>
    <property type="match status" value="1"/>
</dbReference>
<feature type="domain" description="PurM-like C-terminal" evidence="3">
    <location>
        <begin position="151"/>
        <end position="309"/>
    </location>
</feature>
<evidence type="ECO:0000256" key="1">
    <source>
        <dbReference type="ARBA" id="ARBA00006243"/>
    </source>
</evidence>